<evidence type="ECO:0000256" key="6">
    <source>
        <dbReference type="PIRSR" id="PIRSR602081-1"/>
    </source>
</evidence>
<gene>
    <name evidence="10" type="ORF">NM125_12510</name>
</gene>
<comment type="function">
    <text evidence="8">May have a photoreceptor function.</text>
</comment>
<dbReference type="InterPro" id="IPR002081">
    <property type="entry name" value="Cryptochrome/DNA_photolyase_1"/>
</dbReference>
<dbReference type="InterPro" id="IPR014133">
    <property type="entry name" value="Cry_DASH"/>
</dbReference>
<evidence type="ECO:0000256" key="2">
    <source>
        <dbReference type="ARBA" id="ARBA00017881"/>
    </source>
</evidence>
<dbReference type="Pfam" id="PF00875">
    <property type="entry name" value="DNA_photolyase"/>
    <property type="match status" value="1"/>
</dbReference>
<feature type="domain" description="Photolyase/cryptochrome alpha/beta" evidence="9">
    <location>
        <begin position="2"/>
        <end position="132"/>
    </location>
</feature>
<dbReference type="SUPFAM" id="SSF48173">
    <property type="entry name" value="Cryptochrome/photolyase FAD-binding domain"/>
    <property type="match status" value="1"/>
</dbReference>
<dbReference type="InterPro" id="IPR014729">
    <property type="entry name" value="Rossmann-like_a/b/a_fold"/>
</dbReference>
<dbReference type="InterPro" id="IPR006050">
    <property type="entry name" value="DNA_photolyase_N"/>
</dbReference>
<dbReference type="Proteomes" id="UP001139125">
    <property type="component" value="Unassembled WGS sequence"/>
</dbReference>
<evidence type="ECO:0000256" key="5">
    <source>
        <dbReference type="ARBA" id="ARBA00022991"/>
    </source>
</evidence>
<dbReference type="NCBIfam" id="TIGR02765">
    <property type="entry name" value="crypto_DASH"/>
    <property type="match status" value="1"/>
</dbReference>
<keyword evidence="3 6" id="KW-0285">Flavoprotein</keyword>
<dbReference type="GO" id="GO:0071949">
    <property type="term" value="F:FAD binding"/>
    <property type="evidence" value="ECO:0007669"/>
    <property type="project" value="TreeGrafter"/>
</dbReference>
<feature type="binding site" evidence="6">
    <location>
        <begin position="378"/>
        <end position="380"/>
    </location>
    <ligand>
        <name>FAD</name>
        <dbReference type="ChEBI" id="CHEBI:57692"/>
    </ligand>
</feature>
<reference evidence="10" key="1">
    <citation type="submission" date="2022-06" db="EMBL/GenBank/DDBJ databases">
        <title>Gracilimonas sp. CAU 1638 isolated from sea sediment.</title>
        <authorList>
            <person name="Kim W."/>
        </authorList>
    </citation>
    <scope>NUCLEOTIDE SEQUENCE</scope>
    <source>
        <strain evidence="10">CAU 1638</strain>
    </source>
</reference>
<dbReference type="Pfam" id="PF03441">
    <property type="entry name" value="FAD_binding_7"/>
    <property type="match status" value="1"/>
</dbReference>
<evidence type="ECO:0000313" key="11">
    <source>
        <dbReference type="Proteomes" id="UP001139125"/>
    </source>
</evidence>
<name>A0A9X2L4T3_9BACT</name>
<evidence type="ECO:0000256" key="4">
    <source>
        <dbReference type="ARBA" id="ARBA00022827"/>
    </source>
</evidence>
<protein>
    <recommendedName>
        <fullName evidence="2 8">Cryptochrome DASH</fullName>
    </recommendedName>
</protein>
<dbReference type="PANTHER" id="PTHR11455:SF22">
    <property type="entry name" value="CRYPTOCHROME DASH"/>
    <property type="match status" value="1"/>
</dbReference>
<accession>A0A9X2L4T3</accession>
<comment type="cofactor">
    <cofactor evidence="6 8">
        <name>FAD</name>
        <dbReference type="ChEBI" id="CHEBI:57692"/>
    </cofactor>
    <text evidence="6 8">Binds 1 FAD per subunit.</text>
</comment>
<dbReference type="SUPFAM" id="SSF52425">
    <property type="entry name" value="Cryptochrome/photolyase, N-terminal domain"/>
    <property type="match status" value="1"/>
</dbReference>
<keyword evidence="11" id="KW-1185">Reference proteome</keyword>
<keyword evidence="5 8" id="KW-0157">Chromophore</keyword>
<comment type="similarity">
    <text evidence="1 8">Belongs to the DNA photolyase class-1 family.</text>
</comment>
<feature type="binding site" evidence="6">
    <location>
        <position position="228"/>
    </location>
    <ligand>
        <name>FAD</name>
        <dbReference type="ChEBI" id="CHEBI:57692"/>
    </ligand>
</feature>
<sequence>MKRSLIWFRNDLRLHDNEALAKASQAEEILPVYIFDPRHFETTSFGFPKTGAHRARFLLESLENLKSNLQKHSLDLIFRMGKPEEILPRLMEEHSIDLAFTHKEITREEINVEEGIKNKIGDKLSFVWGSTLFHINDIPFSKNEIPEVFTQFRKRTEKQSEVRKELKFRSDVKQVRDVNSAPLPSLKDLGLEAIPRDDRGVIDFKGGEDEALQRLQEYFWEKDQLKNYKYTRNGLLGADYSSKFSPWLANGCLSPRRIYWQVKKYEDERTNNVSTYWMIFELIWRDYFRFSVWKHGDKLFWQSGIQSKERTWRTDRKDFKKWAEGNTGIPFIDANMRELNATGYMSNRGRQNVASFLAQNLNIDWRMGAEYFESLLLDYDPCSNYGNWAYNSTVGHDPRNRYFNIINQAEKYDKKGEYVRHWIPELEKVPKEFIHEPHKMNPEQQTLHSVEIGDSYPKPMINLEESYEEIKARE</sequence>
<keyword evidence="4 6" id="KW-0274">FAD</keyword>
<dbReference type="Gene3D" id="1.25.40.80">
    <property type="match status" value="1"/>
</dbReference>
<dbReference type="EMBL" id="JANDBC010000002">
    <property type="protein sequence ID" value="MCP9292401.1"/>
    <property type="molecule type" value="Genomic_DNA"/>
</dbReference>
<dbReference type="Gene3D" id="3.40.50.620">
    <property type="entry name" value="HUPs"/>
    <property type="match status" value="1"/>
</dbReference>
<dbReference type="InterPro" id="IPR036155">
    <property type="entry name" value="Crypto/Photolyase_N_sf"/>
</dbReference>
<dbReference type="PRINTS" id="PR00147">
    <property type="entry name" value="DNAPHOTLYASE"/>
</dbReference>
<dbReference type="GO" id="GO:0000719">
    <property type="term" value="P:photoreactive repair"/>
    <property type="evidence" value="ECO:0007669"/>
    <property type="project" value="TreeGrafter"/>
</dbReference>
<dbReference type="InterPro" id="IPR036134">
    <property type="entry name" value="Crypto/Photolyase_FAD-like_sf"/>
</dbReference>
<dbReference type="RefSeq" id="WP_255135285.1">
    <property type="nucleotide sequence ID" value="NZ_JANDBC010000002.1"/>
</dbReference>
<comment type="cofactor">
    <cofactor evidence="8">
        <name>(6R)-5,10-methylene-5,6,7,8-tetrahydrofolate</name>
        <dbReference type="ChEBI" id="CHEBI:15636"/>
    </cofactor>
    <text evidence="8">Binds 1 5,10-methenyltetrahydrofolate (MTHF) per subunit.</text>
</comment>
<feature type="site" description="Electron transfer via tryptophanyl radical" evidence="7">
    <location>
        <position position="312"/>
    </location>
</feature>
<feature type="site" description="Electron transfer via tryptophanyl radical" evidence="7">
    <location>
        <position position="388"/>
    </location>
</feature>
<dbReference type="PROSITE" id="PS51645">
    <property type="entry name" value="PHR_CRY_ALPHA_BETA"/>
    <property type="match status" value="1"/>
</dbReference>
<comment type="caution">
    <text evidence="10">The sequence shown here is derived from an EMBL/GenBank/DDBJ whole genome shotgun (WGS) entry which is preliminary data.</text>
</comment>
<dbReference type="GO" id="GO:0003677">
    <property type="term" value="F:DNA binding"/>
    <property type="evidence" value="ECO:0007669"/>
    <property type="project" value="TreeGrafter"/>
</dbReference>
<dbReference type="PANTHER" id="PTHR11455">
    <property type="entry name" value="CRYPTOCHROME"/>
    <property type="match status" value="1"/>
</dbReference>
<feature type="binding site" evidence="6">
    <location>
        <begin position="241"/>
        <end position="245"/>
    </location>
    <ligand>
        <name>FAD</name>
        <dbReference type="ChEBI" id="CHEBI:57692"/>
    </ligand>
</feature>
<evidence type="ECO:0000256" key="8">
    <source>
        <dbReference type="RuleBase" id="RU367151"/>
    </source>
</evidence>
<organism evidence="10 11">
    <name type="scientific">Gracilimonas sediminicola</name>
    <dbReference type="NCBI Taxonomy" id="2952158"/>
    <lineage>
        <taxon>Bacteria</taxon>
        <taxon>Pseudomonadati</taxon>
        <taxon>Balneolota</taxon>
        <taxon>Balneolia</taxon>
        <taxon>Balneolales</taxon>
        <taxon>Balneolaceae</taxon>
        <taxon>Gracilimonas</taxon>
    </lineage>
</organism>
<evidence type="ECO:0000256" key="1">
    <source>
        <dbReference type="ARBA" id="ARBA00005862"/>
    </source>
</evidence>
<proteinExistence type="inferred from homology"/>
<dbReference type="InterPro" id="IPR005101">
    <property type="entry name" value="Cryptochr/Photolyase_FAD-bd"/>
</dbReference>
<evidence type="ECO:0000256" key="3">
    <source>
        <dbReference type="ARBA" id="ARBA00022630"/>
    </source>
</evidence>
<dbReference type="AlphaFoldDB" id="A0A9X2L4T3"/>
<feature type="site" description="Electron transfer via tryptophanyl radical" evidence="7">
    <location>
        <position position="365"/>
    </location>
</feature>
<evidence type="ECO:0000313" key="10">
    <source>
        <dbReference type="EMBL" id="MCP9292401.1"/>
    </source>
</evidence>
<evidence type="ECO:0000259" key="9">
    <source>
        <dbReference type="PROSITE" id="PS51645"/>
    </source>
</evidence>
<dbReference type="GO" id="GO:0003904">
    <property type="term" value="F:deoxyribodipyrimidine photo-lyase activity"/>
    <property type="evidence" value="ECO:0007669"/>
    <property type="project" value="TreeGrafter"/>
</dbReference>
<dbReference type="Gene3D" id="1.10.579.10">
    <property type="entry name" value="DNA Cyclobutane Dipyrimidine Photolyase, subunit A, domain 3"/>
    <property type="match status" value="1"/>
</dbReference>
<evidence type="ECO:0000256" key="7">
    <source>
        <dbReference type="PIRSR" id="PIRSR602081-2"/>
    </source>
</evidence>